<sequence length="328" mass="35960">MRLLFISFILGLSVCLQAQNFPVRPANYRAVNDFAEMIDAASAAEIEQELQAFNDTAGVQIALITVQNLNGWSIEQYGQQLAEKWGIGHAETNQGLLLLLAKEERKVRFEVGYGLEERLPDLYCQEVIDQILIPAFKQGQFGEGCLQGLQMVQLQLQGLPNEISAERSLSAQAFIAENKAFDWVVYSFLIVVFLSALYEGLTIRPYPWINFFMALLGAPIYLFMVVGLCFLPVYLIASKSFAYTPTLVWTQFGIYLALLLFWAIYWRGQFAEMTKDSFKGGGGGGSGRYSSSGYSSYSGSSSSSYSSSSSSSSWGGGSFGGGGASGGW</sequence>
<organism evidence="5 6">
    <name type="scientific">Saprospira grandis (strain Lewin)</name>
    <dbReference type="NCBI Taxonomy" id="984262"/>
    <lineage>
        <taxon>Bacteria</taxon>
        <taxon>Pseudomonadati</taxon>
        <taxon>Bacteroidota</taxon>
        <taxon>Saprospiria</taxon>
        <taxon>Saprospirales</taxon>
        <taxon>Saprospiraceae</taxon>
        <taxon>Saprospira</taxon>
    </lineage>
</organism>
<feature type="chain" id="PRO_5003603845" description="TPM domain-containing protein" evidence="3">
    <location>
        <begin position="19"/>
        <end position="328"/>
    </location>
</feature>
<keyword evidence="6" id="KW-1185">Reference proteome</keyword>
<feature type="domain" description="TPM" evidence="4">
    <location>
        <begin position="31"/>
        <end position="152"/>
    </location>
</feature>
<keyword evidence="2" id="KW-1133">Transmembrane helix</keyword>
<evidence type="ECO:0000259" key="4">
    <source>
        <dbReference type="Pfam" id="PF04536"/>
    </source>
</evidence>
<keyword evidence="2" id="KW-0472">Membrane</keyword>
<feature type="transmembrane region" description="Helical" evidence="2">
    <location>
        <begin position="247"/>
        <end position="266"/>
    </location>
</feature>
<dbReference type="EMBL" id="CP002831">
    <property type="protein sequence ID" value="AFC23283.1"/>
    <property type="molecule type" value="Genomic_DNA"/>
</dbReference>
<evidence type="ECO:0000256" key="1">
    <source>
        <dbReference type="SAM" id="MobiDB-lite"/>
    </source>
</evidence>
<dbReference type="RefSeq" id="WP_014373527.1">
    <property type="nucleotide sequence ID" value="NC_016940.1"/>
</dbReference>
<evidence type="ECO:0000313" key="5">
    <source>
        <dbReference type="EMBL" id="AFC23283.1"/>
    </source>
</evidence>
<keyword evidence="2" id="KW-0812">Transmembrane</keyword>
<dbReference type="Pfam" id="PF04536">
    <property type="entry name" value="TPM_phosphatase"/>
    <property type="match status" value="1"/>
</dbReference>
<evidence type="ECO:0000256" key="2">
    <source>
        <dbReference type="SAM" id="Phobius"/>
    </source>
</evidence>
<dbReference type="PANTHER" id="PTHR30373">
    <property type="entry name" value="UPF0603 PROTEIN YGCG"/>
    <property type="match status" value="1"/>
</dbReference>
<dbReference type="OrthoDB" id="9810918at2"/>
<feature type="transmembrane region" description="Helical" evidence="2">
    <location>
        <begin position="208"/>
        <end position="235"/>
    </location>
</feature>
<feature type="transmembrane region" description="Helical" evidence="2">
    <location>
        <begin position="183"/>
        <end position="201"/>
    </location>
</feature>
<evidence type="ECO:0000256" key="3">
    <source>
        <dbReference type="SAM" id="SignalP"/>
    </source>
</evidence>
<keyword evidence="3" id="KW-0732">Signal</keyword>
<reference evidence="5 6" key="1">
    <citation type="journal article" date="2012" name="Stand. Genomic Sci.">
        <title>Complete genome sequencing and analysis of Saprospira grandis str. Lewin, a predatory marine bacterium.</title>
        <authorList>
            <person name="Saw J.H."/>
            <person name="Yuryev A."/>
            <person name="Kanbe M."/>
            <person name="Hou S."/>
            <person name="Young A.G."/>
            <person name="Aizawa S."/>
            <person name="Alam M."/>
        </authorList>
    </citation>
    <scope>NUCLEOTIDE SEQUENCE [LARGE SCALE GENOMIC DNA]</scope>
    <source>
        <strain evidence="5 6">Lewin</strain>
    </source>
</reference>
<gene>
    <name evidence="5" type="ordered locus">SGRA_0544</name>
</gene>
<evidence type="ECO:0000313" key="6">
    <source>
        <dbReference type="Proteomes" id="UP000007519"/>
    </source>
</evidence>
<proteinExistence type="predicted"/>
<protein>
    <recommendedName>
        <fullName evidence="4">TPM domain-containing protein</fullName>
    </recommendedName>
</protein>
<feature type="compositionally biased region" description="Low complexity" evidence="1">
    <location>
        <begin position="288"/>
        <end position="313"/>
    </location>
</feature>
<dbReference type="AlphaFoldDB" id="H6KYZ9"/>
<dbReference type="STRING" id="984262.SGRA_0544"/>
<name>H6KYZ9_SAPGL</name>
<dbReference type="InterPro" id="IPR007621">
    <property type="entry name" value="TPM_dom"/>
</dbReference>
<dbReference type="Gene3D" id="3.10.310.50">
    <property type="match status" value="1"/>
</dbReference>
<dbReference type="Proteomes" id="UP000007519">
    <property type="component" value="Chromosome"/>
</dbReference>
<feature type="compositionally biased region" description="Gly residues" evidence="1">
    <location>
        <begin position="314"/>
        <end position="328"/>
    </location>
</feature>
<dbReference type="HOGENOM" id="CLU_035211_2_3_10"/>
<dbReference type="PANTHER" id="PTHR30373:SF2">
    <property type="entry name" value="UPF0603 PROTEIN YGCG"/>
    <property type="match status" value="1"/>
</dbReference>
<dbReference type="KEGG" id="sgn:SGRA_0544"/>
<feature type="signal peptide" evidence="3">
    <location>
        <begin position="1"/>
        <end position="18"/>
    </location>
</feature>
<feature type="region of interest" description="Disordered" evidence="1">
    <location>
        <begin position="280"/>
        <end position="328"/>
    </location>
</feature>
<dbReference type="eggNOG" id="COG1512">
    <property type="taxonomic scope" value="Bacteria"/>
</dbReference>
<accession>H6KYZ9</accession>